<organism evidence="3 5">
    <name type="scientific">Leptospira perolatii</name>
    <dbReference type="NCBI Taxonomy" id="2023191"/>
    <lineage>
        <taxon>Bacteria</taxon>
        <taxon>Pseudomonadati</taxon>
        <taxon>Spirochaetota</taxon>
        <taxon>Spirochaetia</taxon>
        <taxon>Leptospirales</taxon>
        <taxon>Leptospiraceae</taxon>
        <taxon>Leptospira</taxon>
    </lineage>
</organism>
<evidence type="ECO:0000313" key="5">
    <source>
        <dbReference type="Proteomes" id="UP000231990"/>
    </source>
</evidence>
<protein>
    <submittedName>
        <fullName evidence="3">Anti-sigma factor</fullName>
    </submittedName>
</protein>
<dbReference type="InterPro" id="IPR003594">
    <property type="entry name" value="HATPase_dom"/>
</dbReference>
<dbReference type="EMBL" id="NPDZ01000026">
    <property type="protein sequence ID" value="PJZ71665.1"/>
    <property type="molecule type" value="Genomic_DNA"/>
</dbReference>
<proteinExistence type="predicted"/>
<dbReference type="RefSeq" id="WP_100715556.1">
    <property type="nucleotide sequence ID" value="NZ_NPDY01000041.1"/>
</dbReference>
<reference evidence="4 5" key="1">
    <citation type="submission" date="2017-07" db="EMBL/GenBank/DDBJ databases">
        <title>Leptospira spp. isolated from tropical soils.</title>
        <authorList>
            <person name="Thibeaux R."/>
            <person name="Iraola G."/>
            <person name="Ferres I."/>
            <person name="Bierque E."/>
            <person name="Girault D."/>
            <person name="Soupe-Gilbert M.-E."/>
            <person name="Picardeau M."/>
            <person name="Goarant C."/>
        </authorList>
    </citation>
    <scope>NUCLEOTIDE SEQUENCE [LARGE SCALE GENOMIC DNA]</scope>
    <source>
        <strain evidence="3 5">FH1-B-B1</strain>
        <strain evidence="2 4">FH1-B-C1</strain>
    </source>
</reference>
<comment type="caution">
    <text evidence="3">The sequence shown here is derived from an EMBL/GenBank/DDBJ whole genome shotgun (WGS) entry which is preliminary data.</text>
</comment>
<dbReference type="EMBL" id="NPDY01000041">
    <property type="protein sequence ID" value="PJZ68026.1"/>
    <property type="molecule type" value="Genomic_DNA"/>
</dbReference>
<accession>A0A2M9ZHY3</accession>
<evidence type="ECO:0000259" key="1">
    <source>
        <dbReference type="Pfam" id="PF13581"/>
    </source>
</evidence>
<evidence type="ECO:0000313" key="2">
    <source>
        <dbReference type="EMBL" id="PJZ68026.1"/>
    </source>
</evidence>
<evidence type="ECO:0000313" key="3">
    <source>
        <dbReference type="EMBL" id="PJZ71665.1"/>
    </source>
</evidence>
<dbReference type="SUPFAM" id="SSF55874">
    <property type="entry name" value="ATPase domain of HSP90 chaperone/DNA topoisomerase II/histidine kinase"/>
    <property type="match status" value="1"/>
</dbReference>
<evidence type="ECO:0000313" key="4">
    <source>
        <dbReference type="Proteomes" id="UP000231962"/>
    </source>
</evidence>
<name>A0A2M9ZHY3_9LEPT</name>
<sequence>MDSKSEKILKIRTDLSELSRVRSEIREFLGKDCSDITRNRILLSLDESVTNVIEHGFPEPKESEMELRMKKNKASWRFTITDEGILFDPTKHKSSTWKDLYESGADGGFGIRSVKKIMLVRYKQLSNPPRNKLTLIYKKGKND</sequence>
<dbReference type="Proteomes" id="UP000231990">
    <property type="component" value="Unassembled WGS sequence"/>
</dbReference>
<dbReference type="AlphaFoldDB" id="A0A2M9ZHY3"/>
<keyword evidence="4" id="KW-1185">Reference proteome</keyword>
<dbReference type="CDD" id="cd16936">
    <property type="entry name" value="HATPase_RsbW-like"/>
    <property type="match status" value="1"/>
</dbReference>
<dbReference type="InterPro" id="IPR036890">
    <property type="entry name" value="HATPase_C_sf"/>
</dbReference>
<dbReference type="Gene3D" id="3.30.565.10">
    <property type="entry name" value="Histidine kinase-like ATPase, C-terminal domain"/>
    <property type="match status" value="1"/>
</dbReference>
<dbReference type="Proteomes" id="UP000231962">
    <property type="component" value="Unassembled WGS sequence"/>
</dbReference>
<dbReference type="Pfam" id="PF13581">
    <property type="entry name" value="HATPase_c_2"/>
    <property type="match status" value="1"/>
</dbReference>
<gene>
    <name evidence="2" type="ORF">CH360_18370</name>
    <name evidence="3" type="ORF">CH373_18270</name>
</gene>
<dbReference type="OrthoDB" id="327549at2"/>
<feature type="domain" description="Histidine kinase/HSP90-like ATPase" evidence="1">
    <location>
        <begin position="13"/>
        <end position="136"/>
    </location>
</feature>